<evidence type="ECO:0000313" key="2">
    <source>
        <dbReference type="Proteomes" id="UP000283295"/>
    </source>
</evidence>
<reference evidence="1 2" key="1">
    <citation type="submission" date="2018-08" db="EMBL/GenBank/DDBJ databases">
        <title>A genome reference for cultivated species of the human gut microbiota.</title>
        <authorList>
            <person name="Zou Y."/>
            <person name="Xue W."/>
            <person name="Luo G."/>
        </authorList>
    </citation>
    <scope>NUCLEOTIDE SEQUENCE [LARGE SCALE GENOMIC DNA]</scope>
    <source>
        <strain evidence="1 2">AF22-21</strain>
    </source>
</reference>
<protein>
    <submittedName>
        <fullName evidence="1">Uncharacterized protein</fullName>
    </submittedName>
</protein>
<dbReference type="AlphaFoldDB" id="A0A3R5ZPS2"/>
<gene>
    <name evidence="1" type="ORF">DWX94_04280</name>
</gene>
<sequence>MRAFTTKGGQIFEVWENRKEALHDVADIIDGIRYAIEIGQRTDDLLWVQYKDGSHYCISEEGEEGRFKKINIEAIIDQNDCTTMIWGKVDIYNIDDIDEKYSEGNDDESKFWNVT</sequence>
<name>A0A3R5ZPS2_9FIRM</name>
<comment type="caution">
    <text evidence="1">The sequence shown here is derived from an EMBL/GenBank/DDBJ whole genome shotgun (WGS) entry which is preliminary data.</text>
</comment>
<evidence type="ECO:0000313" key="1">
    <source>
        <dbReference type="EMBL" id="RGS43542.1"/>
    </source>
</evidence>
<accession>A0A3R5ZPS2</accession>
<organism evidence="1 2">
    <name type="scientific">Coprococcus eutactus</name>
    <dbReference type="NCBI Taxonomy" id="33043"/>
    <lineage>
        <taxon>Bacteria</taxon>
        <taxon>Bacillati</taxon>
        <taxon>Bacillota</taxon>
        <taxon>Clostridia</taxon>
        <taxon>Lachnospirales</taxon>
        <taxon>Lachnospiraceae</taxon>
        <taxon>Coprococcus</taxon>
    </lineage>
</organism>
<dbReference type="Proteomes" id="UP000283295">
    <property type="component" value="Unassembled WGS sequence"/>
</dbReference>
<proteinExistence type="predicted"/>
<dbReference type="EMBL" id="QRVK01000006">
    <property type="protein sequence ID" value="RGS43542.1"/>
    <property type="molecule type" value="Genomic_DNA"/>
</dbReference>